<keyword evidence="4" id="KW-1185">Reference proteome</keyword>
<dbReference type="PANTHER" id="PTHR43674:SF16">
    <property type="entry name" value="CARBON-NITROGEN FAMILY, PUTATIVE (AFU_ORTHOLOGUE AFUA_5G02350)-RELATED"/>
    <property type="match status" value="1"/>
</dbReference>
<dbReference type="KEGG" id="pbs:Plabr_2578"/>
<protein>
    <submittedName>
        <fullName evidence="3">Nitrilase/cyanide hydratase and apolipoprotein N-acyltransferase</fullName>
    </submittedName>
</protein>
<keyword evidence="1" id="KW-0378">Hydrolase</keyword>
<evidence type="ECO:0000313" key="3">
    <source>
        <dbReference type="EMBL" id="ADY60178.1"/>
    </source>
</evidence>
<gene>
    <name evidence="3" type="ordered locus">Plabr_2578</name>
</gene>
<dbReference type="PANTHER" id="PTHR43674">
    <property type="entry name" value="NITRILASE C965.09-RELATED"/>
    <property type="match status" value="1"/>
</dbReference>
<dbReference type="AlphaFoldDB" id="F0SQV7"/>
<dbReference type="Proteomes" id="UP000006860">
    <property type="component" value="Chromosome"/>
</dbReference>
<dbReference type="eggNOG" id="COG0388">
    <property type="taxonomic scope" value="Bacteria"/>
</dbReference>
<accession>F0SQV7</accession>
<proteinExistence type="predicted"/>
<dbReference type="SUPFAM" id="SSF56317">
    <property type="entry name" value="Carbon-nitrogen hydrolase"/>
    <property type="match status" value="1"/>
</dbReference>
<feature type="domain" description="CN hydrolase" evidence="2">
    <location>
        <begin position="63"/>
        <end position="301"/>
    </location>
</feature>
<dbReference type="HOGENOM" id="CLU_030130_3_1_0"/>
<sequence>MSNALEAACKFYNPAVLQSLQLLISADGHPTRAFPTTGNSSFLRKLLHWKSCFPEPGPGRIRVKIAGVQMDVRLGEPDQNLNRICEWLQKAAAGGAELVIFPECALTGYCFDSRDDALLHAEPENGPRQQQISALCKELNVYAIVGYLEQDGDQLFNAAALLGPQGLVGTYRKIHLPFVGVDRFTDYGDRPFAVDSIPGLNLGMNICYDAGFPEAARSLALQGADLIALPTNWPPGAECMAPAAISTRALENKVYYAAINRVGTEEGVTFIGRSCICGPDGSVLDSADPTEEKMLWAELDIAQTREKWIIRERDVHEIDRFADRRPEFYTTLIEPHDLISPRERHS</sequence>
<dbReference type="Gene3D" id="3.60.110.10">
    <property type="entry name" value="Carbon-nitrogen hydrolase"/>
    <property type="match status" value="1"/>
</dbReference>
<reference evidence="4" key="1">
    <citation type="submission" date="2011-02" db="EMBL/GenBank/DDBJ databases">
        <title>The complete genome of Planctomyces brasiliensis DSM 5305.</title>
        <authorList>
            <person name="Lucas S."/>
            <person name="Copeland A."/>
            <person name="Lapidus A."/>
            <person name="Bruce D."/>
            <person name="Goodwin L."/>
            <person name="Pitluck S."/>
            <person name="Kyrpides N."/>
            <person name="Mavromatis K."/>
            <person name="Pagani I."/>
            <person name="Ivanova N."/>
            <person name="Ovchinnikova G."/>
            <person name="Lu M."/>
            <person name="Detter J.C."/>
            <person name="Han C."/>
            <person name="Land M."/>
            <person name="Hauser L."/>
            <person name="Markowitz V."/>
            <person name="Cheng J.-F."/>
            <person name="Hugenholtz P."/>
            <person name="Woyke T."/>
            <person name="Wu D."/>
            <person name="Tindall B."/>
            <person name="Pomrenke H.G."/>
            <person name="Brambilla E."/>
            <person name="Klenk H.-P."/>
            <person name="Eisen J.A."/>
        </authorList>
    </citation>
    <scope>NUCLEOTIDE SEQUENCE [LARGE SCALE GENOMIC DNA]</scope>
    <source>
        <strain evidence="4">ATCC 49424 / DSM 5305 / JCM 21570 / NBRC 103401 / IFAM 1448</strain>
    </source>
</reference>
<evidence type="ECO:0000259" key="2">
    <source>
        <dbReference type="PROSITE" id="PS50263"/>
    </source>
</evidence>
<evidence type="ECO:0000313" key="4">
    <source>
        <dbReference type="Proteomes" id="UP000006860"/>
    </source>
</evidence>
<dbReference type="GO" id="GO:0016811">
    <property type="term" value="F:hydrolase activity, acting on carbon-nitrogen (but not peptide) bonds, in linear amides"/>
    <property type="evidence" value="ECO:0007669"/>
    <property type="project" value="TreeGrafter"/>
</dbReference>
<dbReference type="STRING" id="756272.Plabr_2578"/>
<name>F0SQV7_RUBBR</name>
<dbReference type="Pfam" id="PF00795">
    <property type="entry name" value="CN_hydrolase"/>
    <property type="match status" value="1"/>
</dbReference>
<dbReference type="CDD" id="cd07197">
    <property type="entry name" value="nitrilase"/>
    <property type="match status" value="1"/>
</dbReference>
<evidence type="ECO:0000256" key="1">
    <source>
        <dbReference type="ARBA" id="ARBA00022801"/>
    </source>
</evidence>
<dbReference type="PROSITE" id="PS50263">
    <property type="entry name" value="CN_HYDROLASE"/>
    <property type="match status" value="1"/>
</dbReference>
<organism evidence="3 4">
    <name type="scientific">Rubinisphaera brasiliensis (strain ATCC 49424 / DSM 5305 / JCM 21570 / IAM 15109 / NBRC 103401 / IFAM 1448)</name>
    <name type="common">Planctomyces brasiliensis</name>
    <dbReference type="NCBI Taxonomy" id="756272"/>
    <lineage>
        <taxon>Bacteria</taxon>
        <taxon>Pseudomonadati</taxon>
        <taxon>Planctomycetota</taxon>
        <taxon>Planctomycetia</taxon>
        <taxon>Planctomycetales</taxon>
        <taxon>Planctomycetaceae</taxon>
        <taxon>Rubinisphaera</taxon>
    </lineage>
</organism>
<dbReference type="InterPro" id="IPR003010">
    <property type="entry name" value="C-N_Hydrolase"/>
</dbReference>
<dbReference type="InterPro" id="IPR050345">
    <property type="entry name" value="Aliph_Amidase/BUP"/>
</dbReference>
<dbReference type="InterPro" id="IPR036526">
    <property type="entry name" value="C-N_Hydrolase_sf"/>
</dbReference>
<dbReference type="OrthoDB" id="2826359at2"/>
<dbReference type="EMBL" id="CP002546">
    <property type="protein sequence ID" value="ADY60178.1"/>
    <property type="molecule type" value="Genomic_DNA"/>
</dbReference>